<dbReference type="PANTHER" id="PTHR11516:SF60">
    <property type="entry name" value="PYRUVATE DEHYDROGENASE E1 COMPONENT SUBUNIT ALPHA"/>
    <property type="match status" value="1"/>
</dbReference>
<keyword evidence="7" id="KW-0670">Pyruvate</keyword>
<dbReference type="SUPFAM" id="SSF52518">
    <property type="entry name" value="Thiamin diphosphate-binding fold (THDP-binding)"/>
    <property type="match status" value="1"/>
</dbReference>
<comment type="function">
    <text evidence="4">The pyruvate dehydrogenase complex catalyzes the overall conversion of pyruvate to acetyl-CoA and CO(2). It contains multiple copies of three enzymatic components: pyruvate dehydrogenase (E1), dihydrolipoamide acetyltransferase (E2) and lipoamide dehydrogenase (E3).</text>
</comment>
<comment type="catalytic activity">
    <reaction evidence="5">
        <text>N(6)-[(R)-lipoyl]-L-lysyl-[protein] + pyruvate + H(+) = N(6)-[(R)-S(8)-acetyldihydrolipoyl]-L-lysyl-[protein] + CO2</text>
        <dbReference type="Rhea" id="RHEA:19189"/>
        <dbReference type="Rhea" id="RHEA-COMP:10474"/>
        <dbReference type="Rhea" id="RHEA-COMP:10478"/>
        <dbReference type="ChEBI" id="CHEBI:15361"/>
        <dbReference type="ChEBI" id="CHEBI:15378"/>
        <dbReference type="ChEBI" id="CHEBI:16526"/>
        <dbReference type="ChEBI" id="CHEBI:83099"/>
        <dbReference type="ChEBI" id="CHEBI:83111"/>
        <dbReference type="EC" id="1.2.4.1"/>
    </reaction>
</comment>
<dbReference type="GO" id="GO:0030976">
    <property type="term" value="F:thiamine pyrophosphate binding"/>
    <property type="evidence" value="ECO:0007669"/>
    <property type="project" value="InterPro"/>
</dbReference>
<dbReference type="InterPro" id="IPR000399">
    <property type="entry name" value="TPP-bd_CS"/>
</dbReference>
<evidence type="ECO:0000256" key="4">
    <source>
        <dbReference type="ARBA" id="ARBA00025211"/>
    </source>
</evidence>
<evidence type="ECO:0000313" key="7">
    <source>
        <dbReference type="EMBL" id="MBB3925740.1"/>
    </source>
</evidence>
<dbReference type="Gene3D" id="3.40.50.970">
    <property type="match status" value="1"/>
</dbReference>
<feature type="domain" description="Dehydrogenase E1 component" evidence="6">
    <location>
        <begin position="15"/>
        <end position="306"/>
    </location>
</feature>
<dbReference type="Proteomes" id="UP000571950">
    <property type="component" value="Unassembled WGS sequence"/>
</dbReference>
<protein>
    <submittedName>
        <fullName evidence="7">TPP-dependent pyruvate/acetoin dehydrogenase alpha subunit</fullName>
    </submittedName>
</protein>
<name>A0A7W6FPE7_9SPHN</name>
<evidence type="ECO:0000256" key="1">
    <source>
        <dbReference type="ARBA" id="ARBA00001964"/>
    </source>
</evidence>
<keyword evidence="3" id="KW-0786">Thiamine pyrophosphate</keyword>
<evidence type="ECO:0000313" key="8">
    <source>
        <dbReference type="Proteomes" id="UP000571950"/>
    </source>
</evidence>
<comment type="caution">
    <text evidence="7">The sequence shown here is derived from an EMBL/GenBank/DDBJ whole genome shotgun (WGS) entry which is preliminary data.</text>
</comment>
<evidence type="ECO:0000256" key="5">
    <source>
        <dbReference type="ARBA" id="ARBA00051231"/>
    </source>
</evidence>
<dbReference type="InterPro" id="IPR029061">
    <property type="entry name" value="THDP-binding"/>
</dbReference>
<gene>
    <name evidence="7" type="ORF">GGR43_001455</name>
</gene>
<dbReference type="PANTHER" id="PTHR11516">
    <property type="entry name" value="PYRUVATE DEHYDROGENASE E1 COMPONENT, ALPHA SUBUNIT BACTERIAL AND ORGANELLAR"/>
    <property type="match status" value="1"/>
</dbReference>
<proteinExistence type="predicted"/>
<accession>A0A7W6FPE7</accession>
<dbReference type="Pfam" id="PF00676">
    <property type="entry name" value="E1_dh"/>
    <property type="match status" value="1"/>
</dbReference>
<dbReference type="InterPro" id="IPR050642">
    <property type="entry name" value="PDH_E1_Alpha_Subunit"/>
</dbReference>
<evidence type="ECO:0000256" key="3">
    <source>
        <dbReference type="ARBA" id="ARBA00023052"/>
    </source>
</evidence>
<sequence length="316" mass="33173">MIQNDRLRDIFAKALLARSFEARLIKLTAEGFLPPLLHPGAGQEVAQIAALSALKRDDPVLYSHRGVAYMIARGTSLSAMIADMAGRAGGTNNGKGGIMHVVDLPNGIYGESGTLGGGLVVSVGMGMALRRRDPGRVVVHFFGDGASNRGTFHEALNWAAVQKLPCIYICENNGWAVSVPTSVSTAVENIADRAAGYGIPGVVVDGADPDAVMAAVANAARRARAGEGPSLIEIKATRLLGHYAADPQDYRADAASVAQRDPLAALRRRVIELGLLDEAEIEAMTAAHEAEIDLAVEAVKAAPPLDADQAFTDLYA</sequence>
<organism evidence="7 8">
    <name type="scientific">Sphingobium jiangsuense</name>
    <dbReference type="NCBI Taxonomy" id="870476"/>
    <lineage>
        <taxon>Bacteria</taxon>
        <taxon>Pseudomonadati</taxon>
        <taxon>Pseudomonadota</taxon>
        <taxon>Alphaproteobacteria</taxon>
        <taxon>Sphingomonadales</taxon>
        <taxon>Sphingomonadaceae</taxon>
        <taxon>Sphingobium</taxon>
    </lineage>
</organism>
<dbReference type="PROSITE" id="PS00187">
    <property type="entry name" value="TPP_ENZYMES"/>
    <property type="match status" value="1"/>
</dbReference>
<keyword evidence="8" id="KW-1185">Reference proteome</keyword>
<dbReference type="GO" id="GO:0000287">
    <property type="term" value="F:magnesium ion binding"/>
    <property type="evidence" value="ECO:0007669"/>
    <property type="project" value="InterPro"/>
</dbReference>
<evidence type="ECO:0000256" key="2">
    <source>
        <dbReference type="ARBA" id="ARBA00023002"/>
    </source>
</evidence>
<dbReference type="EMBL" id="JACIDT010000004">
    <property type="protein sequence ID" value="MBB3925740.1"/>
    <property type="molecule type" value="Genomic_DNA"/>
</dbReference>
<dbReference type="CDD" id="cd02000">
    <property type="entry name" value="TPP_E1_PDC_ADC_BCADC"/>
    <property type="match status" value="1"/>
</dbReference>
<dbReference type="InterPro" id="IPR001017">
    <property type="entry name" value="DH_E1"/>
</dbReference>
<evidence type="ECO:0000259" key="6">
    <source>
        <dbReference type="Pfam" id="PF00676"/>
    </source>
</evidence>
<reference evidence="7 8" key="1">
    <citation type="submission" date="2020-08" db="EMBL/GenBank/DDBJ databases">
        <title>Genomic Encyclopedia of Type Strains, Phase IV (KMG-IV): sequencing the most valuable type-strain genomes for metagenomic binning, comparative biology and taxonomic classification.</title>
        <authorList>
            <person name="Goeker M."/>
        </authorList>
    </citation>
    <scope>NUCLEOTIDE SEQUENCE [LARGE SCALE GENOMIC DNA]</scope>
    <source>
        <strain evidence="7 8">DSM 26189</strain>
    </source>
</reference>
<comment type="cofactor">
    <cofactor evidence="1">
        <name>thiamine diphosphate</name>
        <dbReference type="ChEBI" id="CHEBI:58937"/>
    </cofactor>
</comment>
<dbReference type="RefSeq" id="WP_188071297.1">
    <property type="nucleotide sequence ID" value="NZ_BSPS01000020.1"/>
</dbReference>
<dbReference type="GO" id="GO:0004739">
    <property type="term" value="F:pyruvate dehydrogenase (acetyl-transferring) activity"/>
    <property type="evidence" value="ECO:0007669"/>
    <property type="project" value="UniProtKB-EC"/>
</dbReference>
<dbReference type="GO" id="GO:0006086">
    <property type="term" value="P:pyruvate decarboxylation to acetyl-CoA"/>
    <property type="evidence" value="ECO:0007669"/>
    <property type="project" value="TreeGrafter"/>
</dbReference>
<dbReference type="AlphaFoldDB" id="A0A7W6FPE7"/>
<keyword evidence="2" id="KW-0560">Oxidoreductase</keyword>